<gene>
    <name evidence="1" type="ORF">NYO98_17050</name>
</gene>
<keyword evidence="2" id="KW-1185">Reference proteome</keyword>
<comment type="caution">
    <text evidence="1">The sequence shown here is derived from an EMBL/GenBank/DDBJ whole genome shotgun (WGS) entry which is preliminary data.</text>
</comment>
<reference evidence="1" key="1">
    <citation type="submission" date="2022-08" db="EMBL/GenBank/DDBJ databases">
        <title>Genome sequencing of Nocardioides sp. STR2.</title>
        <authorList>
            <person name="So Y."/>
        </authorList>
    </citation>
    <scope>NUCLEOTIDE SEQUENCE</scope>
    <source>
        <strain evidence="1">STR2</strain>
    </source>
</reference>
<dbReference type="EMBL" id="JAPPUX010000005">
    <property type="protein sequence ID" value="MCY4727994.1"/>
    <property type="molecule type" value="Genomic_DNA"/>
</dbReference>
<organism evidence="1 2">
    <name type="scientific">Nocardioides pini</name>
    <dbReference type="NCBI Taxonomy" id="2975053"/>
    <lineage>
        <taxon>Bacteria</taxon>
        <taxon>Bacillati</taxon>
        <taxon>Actinomycetota</taxon>
        <taxon>Actinomycetes</taxon>
        <taxon>Propionibacteriales</taxon>
        <taxon>Nocardioidaceae</taxon>
        <taxon>Nocardioides</taxon>
    </lineage>
</organism>
<accession>A0ABT4CJ16</accession>
<evidence type="ECO:0000313" key="1">
    <source>
        <dbReference type="EMBL" id="MCY4727994.1"/>
    </source>
</evidence>
<evidence type="ECO:0008006" key="3">
    <source>
        <dbReference type="Google" id="ProtNLM"/>
    </source>
</evidence>
<proteinExistence type="predicted"/>
<sequence>MSLAEWSQIAPVYGGPGTTYDQIVSFAGAPVEQAGVTYNSDGTQEFDANFAQCDPNGVRSPDSSVFFVFDTDYGYNSATGATQIGPFKARYKGSWEPVDVVITPTMAAKDPSYCSVEEFQSLKKRMTLARVAKILDGRGRRTDRYSRFESRRYGKVSTSSGTVQYCEVTFRDGRLLRKDRTAY</sequence>
<name>A0ABT4CJ16_9ACTN</name>
<dbReference type="RefSeq" id="WP_268112945.1">
    <property type="nucleotide sequence ID" value="NZ_JAPPUX010000005.1"/>
</dbReference>
<dbReference type="Proteomes" id="UP001074726">
    <property type="component" value="Unassembled WGS sequence"/>
</dbReference>
<protein>
    <recommendedName>
        <fullName evidence="3">PASTA domain-containing protein</fullName>
    </recommendedName>
</protein>
<evidence type="ECO:0000313" key="2">
    <source>
        <dbReference type="Proteomes" id="UP001074726"/>
    </source>
</evidence>